<dbReference type="FunCoup" id="A0A6I9R988">
    <property type="interactions" value="3"/>
</dbReference>
<feature type="transmembrane region" description="Helical" evidence="1">
    <location>
        <begin position="85"/>
        <end position="105"/>
    </location>
</feature>
<dbReference type="GeneID" id="105045390"/>
<keyword evidence="1" id="KW-1133">Transmembrane helix</keyword>
<protein>
    <submittedName>
        <fullName evidence="3">Uncharacterized protein LOC105045390</fullName>
    </submittedName>
</protein>
<keyword evidence="1" id="KW-0812">Transmembrane</keyword>
<dbReference type="AlphaFoldDB" id="A0A6I9R988"/>
<dbReference type="SUPFAM" id="SSF48371">
    <property type="entry name" value="ARM repeat"/>
    <property type="match status" value="1"/>
</dbReference>
<dbReference type="RefSeq" id="XP_010921955.1">
    <property type="nucleotide sequence ID" value="XM_010923653.3"/>
</dbReference>
<dbReference type="InterPro" id="IPR011989">
    <property type="entry name" value="ARM-like"/>
</dbReference>
<sequence>MEQYSKDGEPSARVQVLQQSDGLSIVISDSHGSTFFEPQRELSDLQSINNDDAAGRSGRHGDDAPEKKLTLFALRLAILEKAASGLGALGFVWATVVLLGGFAITLERKDFWFITVILLVESTRIFSRSHELEWQHQATWSLTEAGRSSFRAIKSSSRLLFRAILAVFRPFSIESRRIAGDVRKFSEAPVTAQRTWYTSDVPLLPYAGWVFLSRNVSRLLYWLQLLSASSCVLLSLMRLIEQDYGVVHDGDTDKKNRRSALNIFYGLALAEALLFLAERAYLEWKISHRRLLDQVSMECHLGAYGMVSIKRFFYDAYSKCLNGSIFDGLRMDLITFAEELLASSSRDEQLIGARILLKFSTSHRFADATLRKIGTSTLVIERLIEMLNWKNSAEVELRKSAAVIVSKLAGKKQNALRVAGIPGAMESISSLLYTGPRCSNPKPDEVGHQCSAAGRANCESSVFNLLGLLILKKLANDHDNCGKMGHARGLLAKIIDFTSGGRRLGRREGVSESQIKAVKRSLQVVKMLASTSGSTGRALRQEISEIVFTVSNIREILQHGEHYIMLQKLGIEILTSLAMDKEARERIGSTGGIVKELLRIFFRTGFTEDHNSVKVEAGEALAMLALESKQNCDRILKEAGVVERLVSSLSDPVLRIHSSRILRNLCNYAGTECFFQLRGVTAGATLVLKVILVEEMKLLEVSLGLAVEIIKLMSPEEYNEELAKAGIKEAEFPKKLVQILNKYNYPSIKVPRIRRFVIELAIGMMKSDGRYIRIFRDLGMEKELEHVSGTTSELECFNVFSGSVGLSRHNTTLCSLVDIALEMMGTK</sequence>
<dbReference type="PANTHER" id="PTHR33115:SF50">
    <property type="entry name" value="ARM REPEAT SUPERFAMILY PROTEIN"/>
    <property type="match status" value="1"/>
</dbReference>
<dbReference type="Gene3D" id="1.25.10.10">
    <property type="entry name" value="Leucine-rich Repeat Variant"/>
    <property type="match status" value="1"/>
</dbReference>
<proteinExistence type="predicted"/>
<evidence type="ECO:0000313" key="3">
    <source>
        <dbReference type="RefSeq" id="XP_010921955.1"/>
    </source>
</evidence>
<reference evidence="3" key="1">
    <citation type="submission" date="2025-08" db="UniProtKB">
        <authorList>
            <consortium name="RefSeq"/>
        </authorList>
    </citation>
    <scope>IDENTIFICATION</scope>
</reference>
<accession>A0A6I9R988</accession>
<evidence type="ECO:0000313" key="2">
    <source>
        <dbReference type="Proteomes" id="UP000504607"/>
    </source>
</evidence>
<dbReference type="InterPro" id="IPR016024">
    <property type="entry name" value="ARM-type_fold"/>
</dbReference>
<evidence type="ECO:0000256" key="1">
    <source>
        <dbReference type="SAM" id="Phobius"/>
    </source>
</evidence>
<dbReference type="OrthoDB" id="662108at2759"/>
<dbReference type="Proteomes" id="UP000504607">
    <property type="component" value="Chromosome 5"/>
</dbReference>
<dbReference type="KEGG" id="egu:105045390"/>
<keyword evidence="1" id="KW-0472">Membrane</keyword>
<name>A0A6I9R988_ELAGV</name>
<keyword evidence="2" id="KW-1185">Reference proteome</keyword>
<gene>
    <name evidence="3" type="primary">LOC105045390</name>
</gene>
<organism evidence="2 3">
    <name type="scientific">Elaeis guineensis var. tenera</name>
    <name type="common">Oil palm</name>
    <dbReference type="NCBI Taxonomy" id="51953"/>
    <lineage>
        <taxon>Eukaryota</taxon>
        <taxon>Viridiplantae</taxon>
        <taxon>Streptophyta</taxon>
        <taxon>Embryophyta</taxon>
        <taxon>Tracheophyta</taxon>
        <taxon>Spermatophyta</taxon>
        <taxon>Magnoliopsida</taxon>
        <taxon>Liliopsida</taxon>
        <taxon>Arecaceae</taxon>
        <taxon>Arecoideae</taxon>
        <taxon>Cocoseae</taxon>
        <taxon>Elaeidinae</taxon>
        <taxon>Elaeis</taxon>
    </lineage>
</organism>
<dbReference type="InParanoid" id="A0A6I9R988"/>
<dbReference type="PANTHER" id="PTHR33115">
    <property type="entry name" value="ARM REPEAT SUPERFAMILY PROTEIN"/>
    <property type="match status" value="1"/>
</dbReference>